<dbReference type="InterPro" id="IPR032095">
    <property type="entry name" value="Sacchrp_dh-like_C"/>
</dbReference>
<dbReference type="GO" id="GO:0004753">
    <property type="term" value="F:saccharopine dehydrogenase activity"/>
    <property type="evidence" value="ECO:0007669"/>
    <property type="project" value="TreeGrafter"/>
</dbReference>
<dbReference type="Pfam" id="PF03435">
    <property type="entry name" value="Sacchrp_dh_NADP"/>
    <property type="match status" value="1"/>
</dbReference>
<dbReference type="Pfam" id="PF16653">
    <property type="entry name" value="Sacchrp_dh_C"/>
    <property type="match status" value="1"/>
</dbReference>
<dbReference type="GO" id="GO:0019878">
    <property type="term" value="P:lysine biosynthetic process via aminoadipic acid"/>
    <property type="evidence" value="ECO:0007669"/>
    <property type="project" value="TreeGrafter"/>
</dbReference>
<dbReference type="FunFam" id="3.30.360.10:FF:000008">
    <property type="entry name" value="Alpha-aminoadipic semialdehyde synthase, mitochondrial"/>
    <property type="match status" value="1"/>
</dbReference>
<sequence>MTEGLKSRKILLLGSGFVAGPCLNYLAQNKNYSITVASLVQSESEALCKPYPDNTHATEVNIGEESSLHPLVSDHEIVISLVPYTFHLKVLDACVKYKKHMVTTSYISEAMQEQNERVKDAGITVLNEIGLDPGIDHLYAVKTIDEVHKKSGKILEFISYCGGLPSPQSNDNPMGYKFSWSSKGVLLALMNTATYLKDNKLVTVDGGIDLMDCEEKIDIVDDLVTVGYPNRDSTVYKGKYEIPECNTCLRGTLRYKVIHYYC</sequence>
<dbReference type="SUPFAM" id="SSF51735">
    <property type="entry name" value="NAD(P)-binding Rossmann-fold domains"/>
    <property type="match status" value="1"/>
</dbReference>
<dbReference type="PANTHER" id="PTHR11133:SF22">
    <property type="entry name" value="ALPHA-AMINOADIPIC SEMIALDEHYDE SYNTHASE, MITOCHONDRIAL"/>
    <property type="match status" value="1"/>
</dbReference>
<dbReference type="Gene3D" id="3.30.360.10">
    <property type="entry name" value="Dihydrodipicolinate Reductase, domain 2"/>
    <property type="match status" value="1"/>
</dbReference>
<dbReference type="Proteomes" id="UP000070444">
    <property type="component" value="Unassembled WGS sequence"/>
</dbReference>
<dbReference type="FunFam" id="3.40.50.720:FF:000072">
    <property type="entry name" value="Saccharopine dehydrogenase [NADP(+), L-glutamate-forming]"/>
    <property type="match status" value="1"/>
</dbReference>
<evidence type="ECO:0000313" key="6">
    <source>
        <dbReference type="EMBL" id="KXN65372.1"/>
    </source>
</evidence>
<gene>
    <name evidence="6" type="ORF">CONCODRAFT_20752</name>
</gene>
<feature type="domain" description="Saccharopine dehydrogenase-like C-terminal" evidence="5">
    <location>
        <begin position="130"/>
        <end position="256"/>
    </location>
</feature>
<dbReference type="AlphaFoldDB" id="A0A137NRL9"/>
<dbReference type="EMBL" id="KQ964895">
    <property type="protein sequence ID" value="KXN65372.1"/>
    <property type="molecule type" value="Genomic_DNA"/>
</dbReference>
<keyword evidence="3" id="KW-0028">Amino-acid biosynthesis</keyword>
<name>A0A137NRL9_CONC2</name>
<protein>
    <submittedName>
        <fullName evidence="6">Glyceraldehyde-3-phosphate dehydrogenase-like protein</fullName>
    </submittedName>
</protein>
<dbReference type="InterPro" id="IPR036291">
    <property type="entry name" value="NAD(P)-bd_dom_sf"/>
</dbReference>
<keyword evidence="2" id="KW-0560">Oxidoreductase</keyword>
<dbReference type="OrthoDB" id="10059875at2759"/>
<dbReference type="STRING" id="796925.A0A137NRL9"/>
<evidence type="ECO:0000256" key="3">
    <source>
        <dbReference type="ARBA" id="ARBA00023154"/>
    </source>
</evidence>
<dbReference type="InterPro" id="IPR051168">
    <property type="entry name" value="AASS"/>
</dbReference>
<keyword evidence="3" id="KW-0457">Lysine biosynthesis</keyword>
<dbReference type="Gene3D" id="3.40.50.720">
    <property type="entry name" value="NAD(P)-binding Rossmann-like Domain"/>
    <property type="match status" value="1"/>
</dbReference>
<dbReference type="InterPro" id="IPR005097">
    <property type="entry name" value="Sacchrp_dh_NADP-bd"/>
</dbReference>
<keyword evidence="1" id="KW-0521">NADP</keyword>
<evidence type="ECO:0000259" key="5">
    <source>
        <dbReference type="Pfam" id="PF16653"/>
    </source>
</evidence>
<dbReference type="SUPFAM" id="SSF55347">
    <property type="entry name" value="Glyceraldehyde-3-phosphate dehydrogenase-like, C-terminal domain"/>
    <property type="match status" value="1"/>
</dbReference>
<dbReference type="OMA" id="HATEVNI"/>
<dbReference type="GO" id="GO:0005737">
    <property type="term" value="C:cytoplasm"/>
    <property type="evidence" value="ECO:0007669"/>
    <property type="project" value="TreeGrafter"/>
</dbReference>
<proteinExistence type="predicted"/>
<evidence type="ECO:0000259" key="4">
    <source>
        <dbReference type="Pfam" id="PF03435"/>
    </source>
</evidence>
<feature type="domain" description="Saccharopine dehydrogenase NADP binding" evidence="4">
    <location>
        <begin position="10"/>
        <end position="126"/>
    </location>
</feature>
<organism evidence="6 7">
    <name type="scientific">Conidiobolus coronatus (strain ATCC 28846 / CBS 209.66 / NRRL 28638)</name>
    <name type="common">Delacroixia coronata</name>
    <dbReference type="NCBI Taxonomy" id="796925"/>
    <lineage>
        <taxon>Eukaryota</taxon>
        <taxon>Fungi</taxon>
        <taxon>Fungi incertae sedis</taxon>
        <taxon>Zoopagomycota</taxon>
        <taxon>Entomophthoromycotina</taxon>
        <taxon>Entomophthoromycetes</taxon>
        <taxon>Entomophthorales</taxon>
        <taxon>Ancylistaceae</taxon>
        <taxon>Conidiobolus</taxon>
    </lineage>
</organism>
<evidence type="ECO:0000313" key="7">
    <source>
        <dbReference type="Proteomes" id="UP000070444"/>
    </source>
</evidence>
<evidence type="ECO:0000256" key="1">
    <source>
        <dbReference type="ARBA" id="ARBA00022857"/>
    </source>
</evidence>
<evidence type="ECO:0000256" key="2">
    <source>
        <dbReference type="ARBA" id="ARBA00023002"/>
    </source>
</evidence>
<accession>A0A137NRL9</accession>
<keyword evidence="7" id="KW-1185">Reference proteome</keyword>
<reference evidence="6 7" key="1">
    <citation type="journal article" date="2015" name="Genome Biol. Evol.">
        <title>Phylogenomic analyses indicate that early fungi evolved digesting cell walls of algal ancestors of land plants.</title>
        <authorList>
            <person name="Chang Y."/>
            <person name="Wang S."/>
            <person name="Sekimoto S."/>
            <person name="Aerts A.L."/>
            <person name="Choi C."/>
            <person name="Clum A."/>
            <person name="LaButti K.M."/>
            <person name="Lindquist E.A."/>
            <person name="Yee Ngan C."/>
            <person name="Ohm R.A."/>
            <person name="Salamov A.A."/>
            <person name="Grigoriev I.V."/>
            <person name="Spatafora J.W."/>
            <person name="Berbee M.L."/>
        </authorList>
    </citation>
    <scope>NUCLEOTIDE SEQUENCE [LARGE SCALE GENOMIC DNA]</scope>
    <source>
        <strain evidence="6 7">NRRL 28638</strain>
    </source>
</reference>
<dbReference type="PANTHER" id="PTHR11133">
    <property type="entry name" value="SACCHAROPINE DEHYDROGENASE"/>
    <property type="match status" value="1"/>
</dbReference>